<proteinExistence type="predicted"/>
<dbReference type="Proteomes" id="UP000698028">
    <property type="component" value="Unassembled WGS sequence"/>
</dbReference>
<evidence type="ECO:0000259" key="1">
    <source>
        <dbReference type="Pfam" id="PF03358"/>
    </source>
</evidence>
<name>A0ABS6V7L4_9SPHN</name>
<dbReference type="InterPro" id="IPR005025">
    <property type="entry name" value="FMN_Rdtase-like_dom"/>
</dbReference>
<dbReference type="Pfam" id="PF03358">
    <property type="entry name" value="FMN_red"/>
    <property type="match status" value="1"/>
</dbReference>
<sequence length="193" mass="20816">MTKPTVAFICGSIREASFHRRIGKAIADMVSDRLEIEEVAIADLPLYNPDIDNDDRPEAWQTYRDAIEGKDAVLFASPEWNRSITGALKNAIDVGSRPYGKGVLIGKPCAVFSTTPGSTGALGGSLAILPCFKTLDMPDMGQPEAYYGGISDDKIDLDGTIHDNGLRKEVSRFAKAFASHIEQMVRGGSEHAG</sequence>
<feature type="domain" description="NADPH-dependent FMN reductase-like" evidence="1">
    <location>
        <begin position="5"/>
        <end position="145"/>
    </location>
</feature>
<accession>A0ABS6V7L4</accession>
<dbReference type="RefSeq" id="WP_218633462.1">
    <property type="nucleotide sequence ID" value="NZ_JAHVAH010000001.1"/>
</dbReference>
<dbReference type="PANTHER" id="PTHR30543">
    <property type="entry name" value="CHROMATE REDUCTASE"/>
    <property type="match status" value="1"/>
</dbReference>
<comment type="caution">
    <text evidence="2">The sequence shown here is derived from an EMBL/GenBank/DDBJ whole genome shotgun (WGS) entry which is preliminary data.</text>
</comment>
<dbReference type="EMBL" id="JAHVAH010000001">
    <property type="protein sequence ID" value="MBW0145566.1"/>
    <property type="molecule type" value="Genomic_DNA"/>
</dbReference>
<dbReference type="InterPro" id="IPR050712">
    <property type="entry name" value="NAD(P)H-dep_reductase"/>
</dbReference>
<evidence type="ECO:0000313" key="2">
    <source>
        <dbReference type="EMBL" id="MBW0145566.1"/>
    </source>
</evidence>
<gene>
    <name evidence="2" type="ORF">KTQ36_09710</name>
</gene>
<evidence type="ECO:0000313" key="3">
    <source>
        <dbReference type="Proteomes" id="UP000698028"/>
    </source>
</evidence>
<keyword evidence="3" id="KW-1185">Reference proteome</keyword>
<protein>
    <submittedName>
        <fullName evidence="2">NAD(P)H-dependent oxidoreductase</fullName>
    </submittedName>
</protein>
<organism evidence="2 3">
    <name type="scientific">Sphingomicrobium clamense</name>
    <dbReference type="NCBI Taxonomy" id="2851013"/>
    <lineage>
        <taxon>Bacteria</taxon>
        <taxon>Pseudomonadati</taxon>
        <taxon>Pseudomonadota</taxon>
        <taxon>Alphaproteobacteria</taxon>
        <taxon>Sphingomonadales</taxon>
        <taxon>Sphingomonadaceae</taxon>
        <taxon>Sphingomicrobium</taxon>
    </lineage>
</organism>
<reference evidence="2 3" key="1">
    <citation type="submission" date="2021-07" db="EMBL/GenBank/DDBJ databases">
        <title>The draft genome sequence of Sphingomicrobium sp. B8.</title>
        <authorList>
            <person name="Mu L."/>
        </authorList>
    </citation>
    <scope>NUCLEOTIDE SEQUENCE [LARGE SCALE GENOMIC DNA]</scope>
    <source>
        <strain evidence="2 3">B8</strain>
    </source>
</reference>
<dbReference type="PANTHER" id="PTHR30543:SF21">
    <property type="entry name" value="NAD(P)H-DEPENDENT FMN REDUCTASE LOT6"/>
    <property type="match status" value="1"/>
</dbReference>